<evidence type="ECO:0000313" key="2">
    <source>
        <dbReference type="Ensembl" id="ENSJJAP00000010376.1"/>
    </source>
</evidence>
<organism evidence="2 3">
    <name type="scientific">Jaculus jaculus</name>
    <name type="common">Lesser Egyptian jerboa</name>
    <dbReference type="NCBI Taxonomy" id="51337"/>
    <lineage>
        <taxon>Eukaryota</taxon>
        <taxon>Metazoa</taxon>
        <taxon>Chordata</taxon>
        <taxon>Craniata</taxon>
        <taxon>Vertebrata</taxon>
        <taxon>Euteleostomi</taxon>
        <taxon>Mammalia</taxon>
        <taxon>Eutheria</taxon>
        <taxon>Euarchontoglires</taxon>
        <taxon>Glires</taxon>
        <taxon>Rodentia</taxon>
        <taxon>Myomorpha</taxon>
        <taxon>Dipodoidea</taxon>
        <taxon>Dipodidae</taxon>
        <taxon>Dipodinae</taxon>
        <taxon>Jaculus</taxon>
    </lineage>
</organism>
<dbReference type="GeneTree" id="ENSGT00490000044373"/>
<protein>
    <submittedName>
        <fullName evidence="2">Myomixer, myoblast fusion factor</fullName>
    </submittedName>
</protein>
<evidence type="ECO:0000256" key="1">
    <source>
        <dbReference type="SAM" id="MobiDB-lite"/>
    </source>
</evidence>
<dbReference type="InterPro" id="IPR039014">
    <property type="entry name" value="Myomixer"/>
</dbReference>
<reference evidence="2" key="2">
    <citation type="submission" date="2025-09" db="UniProtKB">
        <authorList>
            <consortium name="Ensembl"/>
        </authorList>
    </citation>
    <scope>IDENTIFICATION</scope>
</reference>
<name>A0A8C5NZ64_JACJA</name>
<keyword evidence="3" id="KW-1185">Reference proteome</keyword>
<dbReference type="CDD" id="cd20278">
    <property type="entry name" value="Minion"/>
    <property type="match status" value="1"/>
</dbReference>
<dbReference type="AlphaFoldDB" id="A0A8C5NZ64"/>
<dbReference type="GO" id="GO:0045026">
    <property type="term" value="P:plasma membrane fusion"/>
    <property type="evidence" value="ECO:0007669"/>
    <property type="project" value="Ensembl"/>
</dbReference>
<dbReference type="PANTHER" id="PTHR41686:SF1">
    <property type="entry name" value="PROTEIN MYOMIXER"/>
    <property type="match status" value="1"/>
</dbReference>
<feature type="compositionally biased region" description="Basic and acidic residues" evidence="1">
    <location>
        <begin position="79"/>
        <end position="96"/>
    </location>
</feature>
<proteinExistence type="predicted"/>
<dbReference type="Proteomes" id="UP000694385">
    <property type="component" value="Unassembled WGS sequence"/>
</dbReference>
<accession>A0A8C5NZ64</accession>
<dbReference type="Pfam" id="PF21950">
    <property type="entry name" value="MINION"/>
    <property type="match status" value="1"/>
</dbReference>
<dbReference type="GO" id="GO:0060538">
    <property type="term" value="P:skeletal muscle organ development"/>
    <property type="evidence" value="ECO:0007669"/>
    <property type="project" value="Ensembl"/>
</dbReference>
<dbReference type="Ensembl" id="ENSJJAT00000016833.1">
    <property type="protein sequence ID" value="ENSJJAP00000010376.1"/>
    <property type="gene ID" value="ENSJJAG00000013992.1"/>
</dbReference>
<feature type="region of interest" description="Disordered" evidence="1">
    <location>
        <begin position="72"/>
        <end position="96"/>
    </location>
</feature>
<dbReference type="GO" id="GO:0014905">
    <property type="term" value="P:myoblast fusion involved in skeletal muscle regeneration"/>
    <property type="evidence" value="ECO:0007669"/>
    <property type="project" value="Ensembl"/>
</dbReference>
<dbReference type="GO" id="GO:0005789">
    <property type="term" value="C:endoplasmic reticulum membrane"/>
    <property type="evidence" value="ECO:0007669"/>
    <property type="project" value="Ensembl"/>
</dbReference>
<sequence length="96" mass="10855">SKTGEEGAPDPVMPVPLLPLLFRTLLSRLLLPIVRLARQRLLPLLHRLARRLSSQDVREALLGCLLFVLSQRNPPDAGEASRVDRPQRRERLGHPK</sequence>
<dbReference type="GO" id="GO:0005886">
    <property type="term" value="C:plasma membrane"/>
    <property type="evidence" value="ECO:0007669"/>
    <property type="project" value="Ensembl"/>
</dbReference>
<dbReference type="PANTHER" id="PTHR41686">
    <property type="entry name" value="MYOMIXER"/>
    <property type="match status" value="1"/>
</dbReference>
<reference evidence="2" key="1">
    <citation type="submission" date="2025-08" db="UniProtKB">
        <authorList>
            <consortium name="Ensembl"/>
        </authorList>
    </citation>
    <scope>IDENTIFICATION</scope>
</reference>
<evidence type="ECO:0000313" key="3">
    <source>
        <dbReference type="Proteomes" id="UP000694385"/>
    </source>
</evidence>
<dbReference type="OMA" id="SHDMREA"/>
<dbReference type="GO" id="GO:0000139">
    <property type="term" value="C:Golgi membrane"/>
    <property type="evidence" value="ECO:0007669"/>
    <property type="project" value="Ensembl"/>
</dbReference>